<gene>
    <name evidence="1" type="ORF">AMC81_CH00804</name>
    <name evidence="2" type="ORF">HER27_015565</name>
</gene>
<dbReference type="Proteomes" id="UP000078551">
    <property type="component" value="Chromosome"/>
</dbReference>
<reference evidence="2 4" key="2">
    <citation type="submission" date="2020-11" db="EMBL/GenBank/DDBJ databases">
        <title>Indigenous Rhizobia Nodulating Common beans in Western Kenya.</title>
        <authorList>
            <person name="Wekesa C.S."/>
            <person name="Oelmueller R."/>
            <person name="Furch A.C."/>
        </authorList>
    </citation>
    <scope>NUCLEOTIDE SEQUENCE [LARGE SCALE GENOMIC DNA]</scope>
    <source>
        <strain evidence="4">BS3</strain>
        <strain evidence="2">S3</strain>
    </source>
</reference>
<evidence type="ECO:0000313" key="2">
    <source>
        <dbReference type="EMBL" id="QPK07869.1"/>
    </source>
</evidence>
<evidence type="ECO:0000313" key="1">
    <source>
        <dbReference type="EMBL" id="ANL83619.1"/>
    </source>
</evidence>
<keyword evidence="3" id="KW-1185">Reference proteome</keyword>
<name>A0A192T7S5_9HYPH</name>
<dbReference type="Pfam" id="PF08889">
    <property type="entry name" value="WbqC"/>
    <property type="match status" value="1"/>
</dbReference>
<proteinExistence type="predicted"/>
<accession>A0A192T7S5</accession>
<evidence type="ECO:0000313" key="4">
    <source>
        <dbReference type="Proteomes" id="UP000540266"/>
    </source>
</evidence>
<dbReference type="EMBL" id="CP064931">
    <property type="protein sequence ID" value="QPK07869.1"/>
    <property type="molecule type" value="Genomic_DNA"/>
</dbReference>
<dbReference type="STRING" id="396.AMC85_CH00806"/>
<dbReference type="InterPro" id="IPR014985">
    <property type="entry name" value="WbqC"/>
</dbReference>
<reference evidence="1 3" key="1">
    <citation type="submission" date="2015-11" db="EMBL/GenBank/DDBJ databases">
        <title>The limits of bacterial species coexistence and the symbiotic plasmid transference in sympatric Rhizobium populations.</title>
        <authorList>
            <person name="Perez-Carrascal O.M."/>
            <person name="VanInsberghe D."/>
            <person name="Juarez S."/>
            <person name="Polz M.F."/>
            <person name="Vinuesa P."/>
            <person name="Gonzalez V."/>
        </authorList>
    </citation>
    <scope>NUCLEOTIDE SEQUENCE [LARGE SCALE GENOMIC DNA]</scope>
    <source>
        <strain evidence="1 3">N771</strain>
    </source>
</reference>
<dbReference type="Proteomes" id="UP000540266">
    <property type="component" value="Chromosome"/>
</dbReference>
<sequence length="233" mass="26589">MTLTAVIHQPDFASYLGFFQRFLNADLYIVLDHVQFVHGTSKSWTHRDRIKTAQGDRWLTVGIRKPSFGTPINEVELAPGTGWIDQNLSLLRENYRKSAGWSEVFPRIEALYGKRFDLLADFNMHFLDGILDMLEITMPTVRSSTLSPEGHRNELLVELLGKVGATRYLSGLGARDYMRPELFEAAGIEIEWQHFVHPVYPQPFGEFIPYLSILDTLLNCGIAGTRDLLWSCK</sequence>
<dbReference type="GeneID" id="45956167"/>
<dbReference type="RefSeq" id="WP_012482756.1">
    <property type="nucleotide sequence ID" value="NZ_CP013532.1"/>
</dbReference>
<evidence type="ECO:0000313" key="3">
    <source>
        <dbReference type="Proteomes" id="UP000078551"/>
    </source>
</evidence>
<dbReference type="EMBL" id="CP013568">
    <property type="protein sequence ID" value="ANL83619.1"/>
    <property type="molecule type" value="Genomic_DNA"/>
</dbReference>
<dbReference type="AlphaFoldDB" id="A0A192T7S5"/>
<protein>
    <submittedName>
        <fullName evidence="2">WbqC family protein</fullName>
    </submittedName>
    <submittedName>
        <fullName evidence="1">WbqC-like family protein</fullName>
    </submittedName>
</protein>
<organism evidence="2 4">
    <name type="scientific">Rhizobium phaseoli</name>
    <dbReference type="NCBI Taxonomy" id="396"/>
    <lineage>
        <taxon>Bacteria</taxon>
        <taxon>Pseudomonadati</taxon>
        <taxon>Pseudomonadota</taxon>
        <taxon>Alphaproteobacteria</taxon>
        <taxon>Hyphomicrobiales</taxon>
        <taxon>Rhizobiaceae</taxon>
        <taxon>Rhizobium/Agrobacterium group</taxon>
        <taxon>Rhizobium</taxon>
    </lineage>
</organism>